<feature type="domain" description="Polysaccharide biosynthesis protein CapD-like" evidence="2">
    <location>
        <begin position="12"/>
        <end position="231"/>
    </location>
</feature>
<dbReference type="CDD" id="cd05237">
    <property type="entry name" value="UDP_invert_4-6DH_SDR_e"/>
    <property type="match status" value="1"/>
</dbReference>
<feature type="non-terminal residue" evidence="3">
    <location>
        <position position="231"/>
    </location>
</feature>
<dbReference type="SUPFAM" id="SSF51735">
    <property type="entry name" value="NAD(P)-binding Rossmann-fold domains"/>
    <property type="match status" value="1"/>
</dbReference>
<dbReference type="Pfam" id="PF02719">
    <property type="entry name" value="Polysacc_synt_2"/>
    <property type="match status" value="1"/>
</dbReference>
<evidence type="ECO:0000313" key="3">
    <source>
        <dbReference type="EMBL" id="SVE53412.1"/>
    </source>
</evidence>
<dbReference type="AlphaFoldDB" id="A0A383E986"/>
<name>A0A383E986_9ZZZZ</name>
<dbReference type="PANTHER" id="PTHR43318:SF1">
    <property type="entry name" value="POLYSACCHARIDE BIOSYNTHESIS PROTEIN EPSC-RELATED"/>
    <property type="match status" value="1"/>
</dbReference>
<comment type="similarity">
    <text evidence="1">Belongs to the polysaccharide synthase family.</text>
</comment>
<feature type="non-terminal residue" evidence="3">
    <location>
        <position position="1"/>
    </location>
</feature>
<gene>
    <name evidence="3" type="ORF">METZ01_LOCUS506266</name>
</gene>
<dbReference type="Gene3D" id="3.40.50.720">
    <property type="entry name" value="NAD(P)-binding Rossmann-like Domain"/>
    <property type="match status" value="1"/>
</dbReference>
<dbReference type="EMBL" id="UINC01223989">
    <property type="protein sequence ID" value="SVE53412.1"/>
    <property type="molecule type" value="Genomic_DNA"/>
</dbReference>
<evidence type="ECO:0000259" key="2">
    <source>
        <dbReference type="Pfam" id="PF02719"/>
    </source>
</evidence>
<dbReference type="PANTHER" id="PTHR43318">
    <property type="entry name" value="UDP-N-ACETYLGLUCOSAMINE 4,6-DEHYDRATASE"/>
    <property type="match status" value="1"/>
</dbReference>
<accession>A0A383E986</accession>
<proteinExistence type="inferred from homology"/>
<reference evidence="3" key="1">
    <citation type="submission" date="2018-05" db="EMBL/GenBank/DDBJ databases">
        <authorList>
            <person name="Lanie J.A."/>
            <person name="Ng W.-L."/>
            <person name="Kazmierczak K.M."/>
            <person name="Andrzejewski T.M."/>
            <person name="Davidsen T.M."/>
            <person name="Wayne K.J."/>
            <person name="Tettelin H."/>
            <person name="Glass J.I."/>
            <person name="Rusch D."/>
            <person name="Podicherti R."/>
            <person name="Tsui H.-C.T."/>
            <person name="Winkler M.E."/>
        </authorList>
    </citation>
    <scope>NUCLEOTIDE SEQUENCE</scope>
</reference>
<organism evidence="3">
    <name type="scientific">marine metagenome</name>
    <dbReference type="NCBI Taxonomy" id="408172"/>
    <lineage>
        <taxon>unclassified sequences</taxon>
        <taxon>metagenomes</taxon>
        <taxon>ecological metagenomes</taxon>
    </lineage>
</organism>
<evidence type="ECO:0000256" key="1">
    <source>
        <dbReference type="ARBA" id="ARBA00007430"/>
    </source>
</evidence>
<protein>
    <recommendedName>
        <fullName evidence="2">Polysaccharide biosynthesis protein CapD-like domain-containing protein</fullName>
    </recommendedName>
</protein>
<dbReference type="InterPro" id="IPR036291">
    <property type="entry name" value="NAD(P)-bd_dom_sf"/>
</dbReference>
<dbReference type="InterPro" id="IPR051203">
    <property type="entry name" value="Polysaccharide_Synthase-Rel"/>
</dbReference>
<dbReference type="InterPro" id="IPR003869">
    <property type="entry name" value="Polysac_CapD-like"/>
</dbReference>
<sequence>ILLTQDIRGKSILVTGAGGSIGSELCKQIVTLSPERLILFEISEFALYQLDRELLKNNPKSNILAVLGDINDKHRLKAIMQRYNIQTVFHAAAYKHVPMVEKNAFAAIRTNIFGTLQSINAALDLGVSSFVFISTDKAVRPTNIMGASKRFAELLLQSITKEQRKVKKNETRISMVRFGNVLGSSGSVVPLFSQQIEAGGPITVTDPKIIRYFMTIKEAAQLVIQAGAMGK</sequence>